<comment type="subcellular location">
    <subcellularLocation>
        <location evidence="1 7 8">Nucleus</location>
    </subcellularLocation>
</comment>
<dbReference type="Proteomes" id="UP000515163">
    <property type="component" value="Unplaced"/>
</dbReference>
<dbReference type="GO" id="GO:0005634">
    <property type="term" value="C:nucleus"/>
    <property type="evidence" value="ECO:0007669"/>
    <property type="project" value="UniProtKB-SubCell"/>
</dbReference>
<feature type="compositionally biased region" description="Basic and acidic residues" evidence="9">
    <location>
        <begin position="62"/>
        <end position="71"/>
    </location>
</feature>
<keyword evidence="5 7" id="KW-0371">Homeobox</keyword>
<feature type="region of interest" description="Disordered" evidence="9">
    <location>
        <begin position="51"/>
        <end position="90"/>
    </location>
</feature>
<keyword evidence="3" id="KW-0217">Developmental protein</keyword>
<dbReference type="PRINTS" id="PR00024">
    <property type="entry name" value="HOMEOBOX"/>
</dbReference>
<dbReference type="KEGG" id="aten:116287171"/>
<keyword evidence="6 7" id="KW-0539">Nucleus</keyword>
<dbReference type="InParanoid" id="A0A6P8GZT1"/>
<dbReference type="InterPro" id="IPR020479">
    <property type="entry name" value="HD_metazoa"/>
</dbReference>
<sequence length="244" mass="28259">MSSFSVRNILNLKEPRMQANNSSNALNLSVYQTDNVSFEPRSKADMGLHLVQKSQDSTSQAHPERLKDRSGELMNSPGEKDDSQEVPKKRKRRILFTKAQIYELERRFRYQRYLSAPEREQLGRMINLTPTQVKIWFQNHRYKHKKLATECGEYKEPSRSIFPRTVPVPVLIRDGQPFHGEYNSSQTFYNQCSSATPSYGDYNGYTNNMGYANTLQPNQNTNAYPHLSTSSSCMQAYSPYCKTW</sequence>
<reference evidence="12" key="1">
    <citation type="submission" date="2025-08" db="UniProtKB">
        <authorList>
            <consortium name="RefSeq"/>
        </authorList>
    </citation>
    <scope>IDENTIFICATION</scope>
    <source>
        <tissue evidence="12">Tentacle</tissue>
    </source>
</reference>
<feature type="domain" description="Homeobox" evidence="10">
    <location>
        <begin position="87"/>
        <end position="147"/>
    </location>
</feature>
<organism evidence="11 12">
    <name type="scientific">Actinia tenebrosa</name>
    <name type="common">Australian red waratah sea anemone</name>
    <dbReference type="NCBI Taxonomy" id="6105"/>
    <lineage>
        <taxon>Eukaryota</taxon>
        <taxon>Metazoa</taxon>
        <taxon>Cnidaria</taxon>
        <taxon>Anthozoa</taxon>
        <taxon>Hexacorallia</taxon>
        <taxon>Actiniaria</taxon>
        <taxon>Actiniidae</taxon>
        <taxon>Actinia</taxon>
    </lineage>
</organism>
<comment type="similarity">
    <text evidence="2">Belongs to the NK-2 homeobox family.</text>
</comment>
<dbReference type="GO" id="GO:0000978">
    <property type="term" value="F:RNA polymerase II cis-regulatory region sequence-specific DNA binding"/>
    <property type="evidence" value="ECO:0007669"/>
    <property type="project" value="TreeGrafter"/>
</dbReference>
<dbReference type="GeneID" id="116287171"/>
<dbReference type="RefSeq" id="XP_031549674.1">
    <property type="nucleotide sequence ID" value="XM_031693814.1"/>
</dbReference>
<dbReference type="FunFam" id="1.10.10.60:FF:000101">
    <property type="entry name" value="NK2 homeobox 8"/>
    <property type="match status" value="1"/>
</dbReference>
<gene>
    <name evidence="12" type="primary">LOC116287171</name>
</gene>
<keyword evidence="4 7" id="KW-0238">DNA-binding</keyword>
<dbReference type="InterPro" id="IPR001356">
    <property type="entry name" value="HD"/>
</dbReference>
<evidence type="ECO:0000259" key="10">
    <source>
        <dbReference type="PROSITE" id="PS50071"/>
    </source>
</evidence>
<dbReference type="PANTHER" id="PTHR24340">
    <property type="entry name" value="HOMEOBOX PROTEIN NKX"/>
    <property type="match status" value="1"/>
</dbReference>
<dbReference type="SMART" id="SM00389">
    <property type="entry name" value="HOX"/>
    <property type="match status" value="1"/>
</dbReference>
<protein>
    <submittedName>
        <fullName evidence="12">Homeobox protein Nkx-2.2a-like</fullName>
    </submittedName>
</protein>
<proteinExistence type="inferred from homology"/>
<dbReference type="InterPro" id="IPR050394">
    <property type="entry name" value="Homeobox_NK-like"/>
</dbReference>
<dbReference type="AlphaFoldDB" id="A0A6P8GZT1"/>
<dbReference type="SUPFAM" id="SSF46689">
    <property type="entry name" value="Homeodomain-like"/>
    <property type="match status" value="1"/>
</dbReference>
<evidence type="ECO:0000256" key="7">
    <source>
        <dbReference type="PROSITE-ProRule" id="PRU00108"/>
    </source>
</evidence>
<evidence type="ECO:0000256" key="4">
    <source>
        <dbReference type="ARBA" id="ARBA00023125"/>
    </source>
</evidence>
<dbReference type="GO" id="GO:0030154">
    <property type="term" value="P:cell differentiation"/>
    <property type="evidence" value="ECO:0007669"/>
    <property type="project" value="TreeGrafter"/>
</dbReference>
<evidence type="ECO:0000256" key="6">
    <source>
        <dbReference type="ARBA" id="ARBA00023242"/>
    </source>
</evidence>
<dbReference type="CDD" id="cd00086">
    <property type="entry name" value="homeodomain"/>
    <property type="match status" value="1"/>
</dbReference>
<dbReference type="GO" id="GO:0000981">
    <property type="term" value="F:DNA-binding transcription factor activity, RNA polymerase II-specific"/>
    <property type="evidence" value="ECO:0007669"/>
    <property type="project" value="TreeGrafter"/>
</dbReference>
<evidence type="ECO:0000256" key="8">
    <source>
        <dbReference type="RuleBase" id="RU000682"/>
    </source>
</evidence>
<evidence type="ECO:0000256" key="3">
    <source>
        <dbReference type="ARBA" id="ARBA00022473"/>
    </source>
</evidence>
<feature type="compositionally biased region" description="Basic and acidic residues" evidence="9">
    <location>
        <begin position="78"/>
        <end position="87"/>
    </location>
</feature>
<dbReference type="PROSITE" id="PS50071">
    <property type="entry name" value="HOMEOBOX_2"/>
    <property type="match status" value="1"/>
</dbReference>
<evidence type="ECO:0000313" key="12">
    <source>
        <dbReference type="RefSeq" id="XP_031549674.1"/>
    </source>
</evidence>
<feature type="DNA-binding region" description="Homeobox" evidence="7">
    <location>
        <begin position="89"/>
        <end position="148"/>
    </location>
</feature>
<keyword evidence="11" id="KW-1185">Reference proteome</keyword>
<dbReference type="Gene3D" id="1.10.10.60">
    <property type="entry name" value="Homeodomain-like"/>
    <property type="match status" value="1"/>
</dbReference>
<dbReference type="FunCoup" id="A0A6P8GZT1">
    <property type="interactions" value="703"/>
</dbReference>
<name>A0A6P8GZT1_ACTTE</name>
<accession>A0A6P8GZT1</accession>
<dbReference type="OrthoDB" id="6159439at2759"/>
<dbReference type="InterPro" id="IPR009057">
    <property type="entry name" value="Homeodomain-like_sf"/>
</dbReference>
<evidence type="ECO:0000313" key="11">
    <source>
        <dbReference type="Proteomes" id="UP000515163"/>
    </source>
</evidence>
<feature type="compositionally biased region" description="Polar residues" evidence="9">
    <location>
        <begin position="52"/>
        <end position="61"/>
    </location>
</feature>
<evidence type="ECO:0000256" key="2">
    <source>
        <dbReference type="ARBA" id="ARBA00005661"/>
    </source>
</evidence>
<dbReference type="PANTHER" id="PTHR24340:SF82">
    <property type="entry name" value="HOMEOBOX PROTEIN VND"/>
    <property type="match status" value="1"/>
</dbReference>
<dbReference type="Pfam" id="PF00046">
    <property type="entry name" value="Homeodomain"/>
    <property type="match status" value="1"/>
</dbReference>
<evidence type="ECO:0000256" key="9">
    <source>
        <dbReference type="SAM" id="MobiDB-lite"/>
    </source>
</evidence>
<evidence type="ECO:0000256" key="1">
    <source>
        <dbReference type="ARBA" id="ARBA00004123"/>
    </source>
</evidence>
<evidence type="ECO:0000256" key="5">
    <source>
        <dbReference type="ARBA" id="ARBA00023155"/>
    </source>
</evidence>